<dbReference type="PANTHER" id="PTHR30575">
    <property type="entry name" value="PEPTIDASE M20"/>
    <property type="match status" value="1"/>
</dbReference>
<dbReference type="InterPro" id="IPR002933">
    <property type="entry name" value="Peptidase_M20"/>
</dbReference>
<dbReference type="SUPFAM" id="SSF55031">
    <property type="entry name" value="Bacterial exopeptidase dimerisation domain"/>
    <property type="match status" value="1"/>
</dbReference>
<keyword evidence="4" id="KW-1185">Reference proteome</keyword>
<feature type="domain" description="Peptidase M20 dimerisation" evidence="2">
    <location>
        <begin position="252"/>
        <end position="346"/>
    </location>
</feature>
<gene>
    <name evidence="3" type="ORF">CcaverHIS019_0700830</name>
</gene>
<dbReference type="InterPro" id="IPR052030">
    <property type="entry name" value="Peptidase_M20/M20A_hydrolases"/>
</dbReference>
<dbReference type="CDD" id="cd05672">
    <property type="entry name" value="M20_ACY1L2-like"/>
    <property type="match status" value="1"/>
</dbReference>
<dbReference type="InterPro" id="IPR011650">
    <property type="entry name" value="Peptidase_M20_dimer"/>
</dbReference>
<dbReference type="GeneID" id="85498381"/>
<dbReference type="SUPFAM" id="SSF53187">
    <property type="entry name" value="Zn-dependent exopeptidases"/>
    <property type="match status" value="1"/>
</dbReference>
<dbReference type="Gene3D" id="3.40.630.10">
    <property type="entry name" value="Zn peptidases"/>
    <property type="match status" value="1"/>
</dbReference>
<dbReference type="Proteomes" id="UP001233271">
    <property type="component" value="Chromosome 7a"/>
</dbReference>
<evidence type="ECO:0000259" key="2">
    <source>
        <dbReference type="Pfam" id="PF07687"/>
    </source>
</evidence>
<dbReference type="GO" id="GO:0016805">
    <property type="term" value="F:dipeptidase activity"/>
    <property type="evidence" value="ECO:0007669"/>
    <property type="project" value="TreeGrafter"/>
</dbReference>
<dbReference type="Gene3D" id="3.30.70.360">
    <property type="match status" value="1"/>
</dbReference>
<dbReference type="FunFam" id="3.30.70.360:FF:000004">
    <property type="entry name" value="Peptidase M20 domain-containing protein 2"/>
    <property type="match status" value="1"/>
</dbReference>
<accession>A0AA48L9U6</accession>
<dbReference type="KEGG" id="ccac:CcaHIS019_0700830"/>
<evidence type="ECO:0000256" key="1">
    <source>
        <dbReference type="ARBA" id="ARBA00006247"/>
    </source>
</evidence>
<comment type="similarity">
    <text evidence="1">Belongs to the peptidase M20A family.</text>
</comment>
<dbReference type="InterPro" id="IPR036264">
    <property type="entry name" value="Bact_exopeptidase_dim_dom"/>
</dbReference>
<dbReference type="PANTHER" id="PTHR30575:SF0">
    <property type="entry name" value="XAA-ARG DIPEPTIDASE"/>
    <property type="match status" value="1"/>
</dbReference>
<dbReference type="NCBIfam" id="TIGR01891">
    <property type="entry name" value="amidohydrolases"/>
    <property type="match status" value="1"/>
</dbReference>
<name>A0AA48L9U6_9TREE</name>
<reference evidence="3" key="1">
    <citation type="journal article" date="2023" name="BMC Genomics">
        <title>Chromosome-level genome assemblies of Cutaneotrichosporon spp. (Trichosporonales, Basidiomycota) reveal imbalanced evolution between nucleotide sequences and chromosome synteny.</title>
        <authorList>
            <person name="Kobayashi Y."/>
            <person name="Kayamori A."/>
            <person name="Aoki K."/>
            <person name="Shiwa Y."/>
            <person name="Matsutani M."/>
            <person name="Fujita N."/>
            <person name="Sugita T."/>
            <person name="Iwasaki W."/>
            <person name="Tanaka N."/>
            <person name="Takashima M."/>
        </authorList>
    </citation>
    <scope>NUCLEOTIDE SEQUENCE</scope>
    <source>
        <strain evidence="3">HIS019</strain>
    </source>
</reference>
<protein>
    <recommendedName>
        <fullName evidence="2">Peptidase M20 dimerisation domain-containing protein</fullName>
    </recommendedName>
</protein>
<dbReference type="Pfam" id="PF07687">
    <property type="entry name" value="M20_dimer"/>
    <property type="match status" value="1"/>
</dbReference>
<evidence type="ECO:0000313" key="3">
    <source>
        <dbReference type="EMBL" id="BEI94511.1"/>
    </source>
</evidence>
<organism evidence="3 4">
    <name type="scientific">Cutaneotrichosporon cavernicola</name>
    <dbReference type="NCBI Taxonomy" id="279322"/>
    <lineage>
        <taxon>Eukaryota</taxon>
        <taxon>Fungi</taxon>
        <taxon>Dikarya</taxon>
        <taxon>Basidiomycota</taxon>
        <taxon>Agaricomycotina</taxon>
        <taxon>Tremellomycetes</taxon>
        <taxon>Trichosporonales</taxon>
        <taxon>Trichosporonaceae</taxon>
        <taxon>Cutaneotrichosporon</taxon>
    </lineage>
</organism>
<dbReference type="Pfam" id="PF01546">
    <property type="entry name" value="Peptidase_M20"/>
    <property type="match status" value="1"/>
</dbReference>
<dbReference type="InterPro" id="IPR017439">
    <property type="entry name" value="Amidohydrolase"/>
</dbReference>
<dbReference type="EMBL" id="AP028218">
    <property type="protein sequence ID" value="BEI94511.1"/>
    <property type="molecule type" value="Genomic_DNA"/>
</dbReference>
<dbReference type="AlphaFoldDB" id="A0AA48L9U6"/>
<sequence length="478" mass="51025">MSTGCFSFFKKAKAANTPIIQARALEKPAAPAPTYAEPRLPAAHEHFDNCYQCSGTWDKSLDVELPAYTARAPFSSDARDAIKAAINDAVPSLTKLSMFISDHPELGFHEVQAHKHITAYLEDAGFEVERGYKGLETAFRASYKHGKGGRVFGFNSEYDALPGIGHACGHNLIAVSGVAAAIGTRAGLKKAGLDGEVVLIGTPAEEGGVGKGVLLERGGYKDIEACMMIHPVGGLGVKPGHAAVTPTLAVNTVNVEFFGRTAHAGGAPWDGVNALDAVNIAYSSISALRQQIHTSDRIHGIIIKGGEAPNIIPDHTAMKYYVRARSAAGVADLTKRVVACFEGAAKATGCSVKYNSERMMTDLRNNLIIAEEYAAAMGEEYHLPTYIGIDDWSLAGGSTDFGNVTYALPAVHPHYGVASPDGGNHTVAFRNACRTEEAHDYTWKFAAGMACVAARFIQDSEFADDVKSWYDDNTRGNK</sequence>
<proteinExistence type="inferred from homology"/>
<dbReference type="RefSeq" id="XP_060459776.1">
    <property type="nucleotide sequence ID" value="XM_060603487.1"/>
</dbReference>
<evidence type="ECO:0000313" key="4">
    <source>
        <dbReference type="Proteomes" id="UP001233271"/>
    </source>
</evidence>